<name>A0ABZ2GZG8_9CAUD</name>
<dbReference type="SUPFAM" id="SSF47807">
    <property type="entry name" value="5' to 3' exonuclease, C-terminal subdomain"/>
    <property type="match status" value="1"/>
</dbReference>
<dbReference type="EMBL" id="PP079414">
    <property type="protein sequence ID" value="WWO60242.1"/>
    <property type="molecule type" value="Genomic_DNA"/>
</dbReference>
<keyword evidence="1" id="KW-0540">Nuclease</keyword>
<evidence type="ECO:0000313" key="2">
    <source>
        <dbReference type="Proteomes" id="UP001386178"/>
    </source>
</evidence>
<protein>
    <submittedName>
        <fullName evidence="1">Exonuclease</fullName>
    </submittedName>
</protein>
<dbReference type="GO" id="GO:0004527">
    <property type="term" value="F:exonuclease activity"/>
    <property type="evidence" value="ECO:0007669"/>
    <property type="project" value="UniProtKB-KW"/>
</dbReference>
<keyword evidence="2" id="KW-1185">Reference proteome</keyword>
<dbReference type="SUPFAM" id="SSF88723">
    <property type="entry name" value="PIN domain-like"/>
    <property type="match status" value="1"/>
</dbReference>
<dbReference type="InterPro" id="IPR036279">
    <property type="entry name" value="5-3_exonuclease_C_sf"/>
</dbReference>
<dbReference type="InterPro" id="IPR029060">
    <property type="entry name" value="PIN-like_dom_sf"/>
</dbReference>
<evidence type="ECO:0000313" key="1">
    <source>
        <dbReference type="EMBL" id="WWO60242.1"/>
    </source>
</evidence>
<keyword evidence="1" id="KW-0269">Exonuclease</keyword>
<proteinExistence type="predicted"/>
<dbReference type="Gene3D" id="1.10.150.20">
    <property type="entry name" value="5' to 3' exonuclease, C-terminal subdomain"/>
    <property type="match status" value="1"/>
</dbReference>
<reference evidence="1 2" key="1">
    <citation type="submission" date="2024-01" db="EMBL/GenBank/DDBJ databases">
        <title>Novel lytic viruses for Xanthomonas sp. and Stenotrophomonas maltophilia.</title>
        <authorList>
            <person name="Petrzik K."/>
            <person name="Brazdova S."/>
            <person name="Sovova L."/>
            <person name="Neoralova M."/>
        </authorList>
    </citation>
    <scope>NUCLEOTIDE SEQUENCE [LARGE SCALE GENOMIC DNA]</scope>
</reference>
<dbReference type="Proteomes" id="UP001386178">
    <property type="component" value="Segment"/>
</dbReference>
<keyword evidence="1" id="KW-0378">Hydrolase</keyword>
<accession>A0ABZ2GZG8</accession>
<sequence length="299" mass="33852">MSFLASATASIPMPGTAYRETTPGRILLVDGDYAAYYHSGKDDTHWTKGRDEFLDRLVQAKRTTGSDLIEVHLSDPMTNKGERFEVSVTKPYQGNRSGSEKPANWQHMRDFLSAGHPTFKVISWTDREADDGCAYVATEAAKRGMLHAVHYRDKDFRMFPGIHSDWTTLSTLEVPLGTFYKLGNNGKQFGHFWFWRQMLWGDSADHIPGCKGIGEKKSNDVLTGVRDNADAERVVVELYRSKYGPVWADVFVEQACLLWMRNDADASLLNFMQILSGSYEELDDASFRMEDRVAKLRVG</sequence>
<dbReference type="Gene3D" id="3.40.50.1010">
    <property type="entry name" value="5'-nuclease"/>
    <property type="match status" value="1"/>
</dbReference>
<organism evidence="1 2">
    <name type="scientific">Xanthomonas phage SB3</name>
    <dbReference type="NCBI Taxonomy" id="3117472"/>
    <lineage>
        <taxon>Viruses</taxon>
        <taxon>Duplodnaviria</taxon>
        <taxon>Heunggongvirae</taxon>
        <taxon>Uroviricota</taxon>
        <taxon>Caudoviricetes</taxon>
        <taxon>Autographivirales</taxon>
        <taxon>Autonotataviridae</taxon>
        <taxon>Euvesivirus</taxon>
        <taxon>Euvesivirus SB3</taxon>
    </lineage>
</organism>